<dbReference type="PANTHER" id="PTHR45008">
    <property type="entry name" value="PTS SYSTEM GLUCOSE-SPECIFIC EIIA COMPONENT"/>
    <property type="match status" value="1"/>
</dbReference>
<dbReference type="PROSITE" id="PS51093">
    <property type="entry name" value="PTS_EIIA_TYPE_1"/>
    <property type="match status" value="1"/>
</dbReference>
<feature type="domain" description="PTS EIIA type-1" evidence="7">
    <location>
        <begin position="21"/>
        <end position="126"/>
    </location>
</feature>
<keyword evidence="6" id="KW-0418">Kinase</keyword>
<evidence type="ECO:0000256" key="2">
    <source>
        <dbReference type="ARBA" id="ARBA00022448"/>
    </source>
</evidence>
<evidence type="ECO:0000313" key="8">
    <source>
        <dbReference type="EMBL" id="KGM01844.1"/>
    </source>
</evidence>
<comment type="caution">
    <text evidence="8">The sequence shown here is derived from an EMBL/GenBank/DDBJ whole genome shotgun (WGS) entry which is preliminary data.</text>
</comment>
<dbReference type="Gene3D" id="2.70.70.10">
    <property type="entry name" value="Glucose Permease (Domain IIA)"/>
    <property type="match status" value="1"/>
</dbReference>
<dbReference type="PANTHER" id="PTHR45008:SF1">
    <property type="entry name" value="PTS SYSTEM GLUCOSE-SPECIFIC EIIA COMPONENT"/>
    <property type="match status" value="1"/>
</dbReference>
<evidence type="ECO:0000256" key="1">
    <source>
        <dbReference type="ARBA" id="ARBA00004496"/>
    </source>
</evidence>
<dbReference type="RefSeq" id="WP_034630940.1">
    <property type="nucleotide sequence ID" value="NZ_AXNT01000080.1"/>
</dbReference>
<reference evidence="8 9" key="1">
    <citation type="submission" date="2013-10" db="EMBL/GenBank/DDBJ databases">
        <authorList>
            <person name="Wang G."/>
            <person name="Zhuang W."/>
        </authorList>
    </citation>
    <scope>NUCLEOTIDE SEQUENCE [LARGE SCALE GENOMIC DNA]</scope>
    <source>
        <strain evidence="8 9">DSM 20118</strain>
    </source>
</reference>
<gene>
    <name evidence="8" type="ORF">Q760_17070</name>
</gene>
<evidence type="ECO:0000256" key="5">
    <source>
        <dbReference type="ARBA" id="ARBA00022683"/>
    </source>
</evidence>
<evidence type="ECO:0000256" key="4">
    <source>
        <dbReference type="ARBA" id="ARBA00022679"/>
    </source>
</evidence>
<sequence length="152" mass="15116">MGLTVLAPVAGVVHAMADVPDPVFGGEIVGPGLAIDPPRDGVVNAIAPVSGTIAKLHAHAFVVVGGDGRAALVHLGLDTVQLQGKGFELHAAEGDVVQAGDVVVSWNPGEVEAGGRSPICPVVALEGAPGSLTPLVEIGAQVSPGDALFEWS</sequence>
<dbReference type="OrthoDB" id="9797715at2"/>
<evidence type="ECO:0000313" key="9">
    <source>
        <dbReference type="Proteomes" id="UP000029833"/>
    </source>
</evidence>
<evidence type="ECO:0000256" key="6">
    <source>
        <dbReference type="ARBA" id="ARBA00022777"/>
    </source>
</evidence>
<keyword evidence="9" id="KW-1185">Reference proteome</keyword>
<keyword evidence="3 8" id="KW-0762">Sugar transport</keyword>
<keyword evidence="2" id="KW-0813">Transport</keyword>
<keyword evidence="5" id="KW-0598">Phosphotransferase system</keyword>
<organism evidence="8 9">
    <name type="scientific">Cellulomonas cellasea DSM 20118</name>
    <dbReference type="NCBI Taxonomy" id="1408250"/>
    <lineage>
        <taxon>Bacteria</taxon>
        <taxon>Bacillati</taxon>
        <taxon>Actinomycetota</taxon>
        <taxon>Actinomycetes</taxon>
        <taxon>Micrococcales</taxon>
        <taxon>Cellulomonadaceae</taxon>
        <taxon>Cellulomonas</taxon>
    </lineage>
</organism>
<dbReference type="AlphaFoldDB" id="A0A0A0B7S6"/>
<dbReference type="GO" id="GO:0009401">
    <property type="term" value="P:phosphoenolpyruvate-dependent sugar phosphotransferase system"/>
    <property type="evidence" value="ECO:0007669"/>
    <property type="project" value="UniProtKB-KW"/>
</dbReference>
<comment type="subcellular location">
    <subcellularLocation>
        <location evidence="1">Cytoplasm</location>
    </subcellularLocation>
</comment>
<accession>A0A0A0B7S6</accession>
<keyword evidence="4" id="KW-0808">Transferase</keyword>
<dbReference type="EMBL" id="AXNT01000080">
    <property type="protein sequence ID" value="KGM01844.1"/>
    <property type="molecule type" value="Genomic_DNA"/>
</dbReference>
<dbReference type="InterPro" id="IPR011055">
    <property type="entry name" value="Dup_hybrid_motif"/>
</dbReference>
<dbReference type="InterPro" id="IPR001127">
    <property type="entry name" value="PTS_EIIA_1_perm"/>
</dbReference>
<dbReference type="Proteomes" id="UP000029833">
    <property type="component" value="Unassembled WGS sequence"/>
</dbReference>
<name>A0A0A0B7S6_9CELL</name>
<dbReference type="Pfam" id="PF00358">
    <property type="entry name" value="PTS_EIIA_1"/>
    <property type="match status" value="1"/>
</dbReference>
<evidence type="ECO:0000256" key="3">
    <source>
        <dbReference type="ARBA" id="ARBA00022597"/>
    </source>
</evidence>
<dbReference type="STRING" id="1408250.Q760_17070"/>
<dbReference type="InterPro" id="IPR050890">
    <property type="entry name" value="PTS_EIIA_component"/>
</dbReference>
<dbReference type="GO" id="GO:0005737">
    <property type="term" value="C:cytoplasm"/>
    <property type="evidence" value="ECO:0007669"/>
    <property type="project" value="UniProtKB-SubCell"/>
</dbReference>
<dbReference type="SUPFAM" id="SSF51261">
    <property type="entry name" value="Duplicated hybrid motif"/>
    <property type="match status" value="1"/>
</dbReference>
<dbReference type="PROSITE" id="PS00371">
    <property type="entry name" value="PTS_EIIA_TYPE_1_HIS"/>
    <property type="match status" value="1"/>
</dbReference>
<dbReference type="GO" id="GO:0016301">
    <property type="term" value="F:kinase activity"/>
    <property type="evidence" value="ECO:0007669"/>
    <property type="project" value="UniProtKB-KW"/>
</dbReference>
<proteinExistence type="predicted"/>
<evidence type="ECO:0000259" key="7">
    <source>
        <dbReference type="PROSITE" id="PS51093"/>
    </source>
</evidence>
<protein>
    <submittedName>
        <fullName evidence="8">PTS glucose transporter subunit IIA</fullName>
    </submittedName>
</protein>